<keyword evidence="10" id="KW-1185">Reference proteome</keyword>
<comment type="caution">
    <text evidence="9">The sequence shown here is derived from an EMBL/GenBank/DDBJ whole genome shotgun (WGS) entry which is preliminary data.</text>
</comment>
<dbReference type="InterPro" id="IPR015943">
    <property type="entry name" value="WD40/YVTN_repeat-like_dom_sf"/>
</dbReference>
<dbReference type="InterPro" id="IPR001680">
    <property type="entry name" value="WD40_rpt"/>
</dbReference>
<name>A0A3M7T229_BRAPC</name>
<evidence type="ECO:0000256" key="6">
    <source>
        <dbReference type="ARBA" id="ARBA00023180"/>
    </source>
</evidence>
<keyword evidence="9" id="KW-0418">Kinase</keyword>
<organism evidence="9 10">
    <name type="scientific">Brachionus plicatilis</name>
    <name type="common">Marine rotifer</name>
    <name type="synonym">Brachionus muelleri</name>
    <dbReference type="NCBI Taxonomy" id="10195"/>
    <lineage>
        <taxon>Eukaryota</taxon>
        <taxon>Metazoa</taxon>
        <taxon>Spiralia</taxon>
        <taxon>Gnathifera</taxon>
        <taxon>Rotifera</taxon>
        <taxon>Eurotatoria</taxon>
        <taxon>Monogononta</taxon>
        <taxon>Pseudotrocha</taxon>
        <taxon>Ploima</taxon>
        <taxon>Brachionidae</taxon>
        <taxon>Brachionus</taxon>
    </lineage>
</organism>
<dbReference type="Pfam" id="PF00400">
    <property type="entry name" value="WD40"/>
    <property type="match status" value="3"/>
</dbReference>
<keyword evidence="2" id="KW-0964">Secreted</keyword>
<evidence type="ECO:0000256" key="5">
    <source>
        <dbReference type="ARBA" id="ARBA00022737"/>
    </source>
</evidence>
<dbReference type="Proteomes" id="UP000276133">
    <property type="component" value="Unassembled WGS sequence"/>
</dbReference>
<dbReference type="GO" id="GO:0016301">
    <property type="term" value="F:kinase activity"/>
    <property type="evidence" value="ECO:0007669"/>
    <property type="project" value="UniProtKB-KW"/>
</dbReference>
<dbReference type="EMBL" id="REGN01000439">
    <property type="protein sequence ID" value="RNA41888.1"/>
    <property type="molecule type" value="Genomic_DNA"/>
</dbReference>
<dbReference type="InterPro" id="IPR011047">
    <property type="entry name" value="Quinoprotein_ADH-like_sf"/>
</dbReference>
<dbReference type="STRING" id="10195.A0A3M7T229"/>
<dbReference type="Pfam" id="PF13330">
    <property type="entry name" value="Mucin2_WxxW"/>
    <property type="match status" value="1"/>
</dbReference>
<keyword evidence="3 7" id="KW-0853">WD repeat</keyword>
<feature type="domain" description="WxxW" evidence="8">
    <location>
        <begin position="105"/>
        <end position="182"/>
    </location>
</feature>
<evidence type="ECO:0000313" key="10">
    <source>
        <dbReference type="Proteomes" id="UP000276133"/>
    </source>
</evidence>
<evidence type="ECO:0000256" key="1">
    <source>
        <dbReference type="ARBA" id="ARBA00004613"/>
    </source>
</evidence>
<keyword evidence="9" id="KW-0808">Transferase</keyword>
<dbReference type="PANTHER" id="PTHR19848:SF8">
    <property type="entry name" value="F-BOX AND WD REPEAT DOMAIN CONTAINING 7"/>
    <property type="match status" value="1"/>
</dbReference>
<keyword evidence="4" id="KW-0732">Signal</keyword>
<dbReference type="AlphaFoldDB" id="A0A3M7T229"/>
<evidence type="ECO:0000256" key="4">
    <source>
        <dbReference type="ARBA" id="ARBA00022729"/>
    </source>
</evidence>
<dbReference type="SUPFAM" id="SSF50998">
    <property type="entry name" value="Quinoprotein alcohol dehydrogenase-like"/>
    <property type="match status" value="1"/>
</dbReference>
<proteinExistence type="predicted"/>
<evidence type="ECO:0000256" key="3">
    <source>
        <dbReference type="ARBA" id="ARBA00022574"/>
    </source>
</evidence>
<sequence length="520" mass="57645">MGCRASRRRQACVPAVNPCQPSFGAMSSPYGFGSQGMGQMYGGFGGYGQSMMQPGYGTGMGMGMGYPGSYGVSQPSIASNTSYLNETSQKLKDSPDHVCYGKNVWTKWFNFDSPDTGGGDFELYRDFHYGCKYPSVVQARTVEEIDANQTGQVNWLVPLYGFFCINRENLDGCDDYEIRQCCDKSELYSLSSTSSSATENLQTSETTKPSMLTLDNGSTAPNPIYFNGTVKLNISVSGYQRILPLPNGDLARGQFKTIEIWDLKKGKIKRNLSIPDVNAFFFVFGHLSNGDLIAGYREVHGFKPQTLLVWDLKITNGEPLKKIIQTNEILIDALIVLKNDDLAYSAGSFIFIRNSQNGLVKKKFSTYFKNKVYQIVESPNGNLVSCSEDKTVVVWDVSNGASIRVISHKNPVHSIAFLANGYLASGEKSGTIKIWNHLTGNLIKNLNGHRNIICKNNCLHVLDNGDLLSGSFDMTMKVWNTYEGAVKFTSPFHKHWIFQLAVLPSGNFISVSQFEMVVWN</sequence>
<dbReference type="GO" id="GO:0005576">
    <property type="term" value="C:extracellular region"/>
    <property type="evidence" value="ECO:0007669"/>
    <property type="project" value="UniProtKB-SubCell"/>
</dbReference>
<keyword evidence="6" id="KW-0325">Glycoprotein</keyword>
<evidence type="ECO:0000256" key="2">
    <source>
        <dbReference type="ARBA" id="ARBA00022525"/>
    </source>
</evidence>
<feature type="repeat" description="WD" evidence="7">
    <location>
        <begin position="405"/>
        <end position="445"/>
    </location>
</feature>
<dbReference type="PRINTS" id="PR00320">
    <property type="entry name" value="GPROTEINBRPT"/>
</dbReference>
<evidence type="ECO:0000256" key="7">
    <source>
        <dbReference type="PROSITE-ProRule" id="PRU00221"/>
    </source>
</evidence>
<comment type="subcellular location">
    <subcellularLocation>
        <location evidence="1">Secreted</location>
    </subcellularLocation>
</comment>
<keyword evidence="5" id="KW-0677">Repeat</keyword>
<accession>A0A3M7T229</accession>
<evidence type="ECO:0000259" key="8">
    <source>
        <dbReference type="Pfam" id="PF13330"/>
    </source>
</evidence>
<reference evidence="9 10" key="1">
    <citation type="journal article" date="2018" name="Sci. Rep.">
        <title>Genomic signatures of local adaptation to the degree of environmental predictability in rotifers.</title>
        <authorList>
            <person name="Franch-Gras L."/>
            <person name="Hahn C."/>
            <person name="Garcia-Roger E.M."/>
            <person name="Carmona M.J."/>
            <person name="Serra M."/>
            <person name="Gomez A."/>
        </authorList>
    </citation>
    <scope>NUCLEOTIDE SEQUENCE [LARGE SCALE GENOMIC DNA]</scope>
    <source>
        <strain evidence="9">HYR1</strain>
    </source>
</reference>
<gene>
    <name evidence="9" type="ORF">BpHYR1_032006</name>
</gene>
<evidence type="ECO:0000313" key="9">
    <source>
        <dbReference type="EMBL" id="RNA41888.1"/>
    </source>
</evidence>
<dbReference type="PROSITE" id="PS50294">
    <property type="entry name" value="WD_REPEATS_REGION"/>
    <property type="match status" value="1"/>
</dbReference>
<dbReference type="InterPro" id="IPR020472">
    <property type="entry name" value="WD40_PAC1"/>
</dbReference>
<dbReference type="OrthoDB" id="8437935at2759"/>
<dbReference type="PROSITE" id="PS50082">
    <property type="entry name" value="WD_REPEATS_2"/>
    <property type="match status" value="2"/>
</dbReference>
<protein>
    <submittedName>
        <fullName evidence="9">Serine threonine kinase</fullName>
    </submittedName>
</protein>
<feature type="repeat" description="WD" evidence="7">
    <location>
        <begin position="383"/>
        <end position="405"/>
    </location>
</feature>
<dbReference type="PANTHER" id="PTHR19848">
    <property type="entry name" value="WD40 REPEAT PROTEIN"/>
    <property type="match status" value="1"/>
</dbReference>
<dbReference type="Gene3D" id="2.130.10.10">
    <property type="entry name" value="YVTN repeat-like/Quinoprotein amine dehydrogenase"/>
    <property type="match status" value="2"/>
</dbReference>
<dbReference type="InterPro" id="IPR025155">
    <property type="entry name" value="WxxW_domain"/>
</dbReference>
<dbReference type="SMART" id="SM00320">
    <property type="entry name" value="WD40"/>
    <property type="match status" value="4"/>
</dbReference>